<keyword evidence="3" id="KW-1185">Reference proteome</keyword>
<name>A0A167SAR9_CALVF</name>
<reference evidence="2 3" key="1">
    <citation type="journal article" date="2016" name="Mol. Biol. Evol.">
        <title>Comparative Genomics of Early-Diverging Mushroom-Forming Fungi Provides Insights into the Origins of Lignocellulose Decay Capabilities.</title>
        <authorList>
            <person name="Nagy L.G."/>
            <person name="Riley R."/>
            <person name="Tritt A."/>
            <person name="Adam C."/>
            <person name="Daum C."/>
            <person name="Floudas D."/>
            <person name="Sun H."/>
            <person name="Yadav J.S."/>
            <person name="Pangilinan J."/>
            <person name="Larsson K.H."/>
            <person name="Matsuura K."/>
            <person name="Barry K."/>
            <person name="Labutti K."/>
            <person name="Kuo R."/>
            <person name="Ohm R.A."/>
            <person name="Bhattacharya S.S."/>
            <person name="Shirouzu T."/>
            <person name="Yoshinaga Y."/>
            <person name="Martin F.M."/>
            <person name="Grigoriev I.V."/>
            <person name="Hibbett D.S."/>
        </authorList>
    </citation>
    <scope>NUCLEOTIDE SEQUENCE [LARGE SCALE GENOMIC DNA]</scope>
    <source>
        <strain evidence="2 3">TUFC12733</strain>
    </source>
</reference>
<feature type="compositionally biased region" description="Polar residues" evidence="1">
    <location>
        <begin position="147"/>
        <end position="164"/>
    </location>
</feature>
<evidence type="ECO:0000313" key="3">
    <source>
        <dbReference type="Proteomes" id="UP000076738"/>
    </source>
</evidence>
<gene>
    <name evidence="2" type="ORF">CALVIDRAFT_17058</name>
</gene>
<dbReference type="Proteomes" id="UP000076738">
    <property type="component" value="Unassembled WGS sequence"/>
</dbReference>
<dbReference type="EMBL" id="KV417266">
    <property type="protein sequence ID" value="KZP01739.1"/>
    <property type="molecule type" value="Genomic_DNA"/>
</dbReference>
<evidence type="ECO:0000256" key="1">
    <source>
        <dbReference type="SAM" id="MobiDB-lite"/>
    </source>
</evidence>
<evidence type="ECO:0000313" key="2">
    <source>
        <dbReference type="EMBL" id="KZP01739.1"/>
    </source>
</evidence>
<accession>A0A167SAR9</accession>
<feature type="region of interest" description="Disordered" evidence="1">
    <location>
        <begin position="145"/>
        <end position="164"/>
    </location>
</feature>
<dbReference type="AlphaFoldDB" id="A0A167SAR9"/>
<organism evidence="2 3">
    <name type="scientific">Calocera viscosa (strain TUFC12733)</name>
    <dbReference type="NCBI Taxonomy" id="1330018"/>
    <lineage>
        <taxon>Eukaryota</taxon>
        <taxon>Fungi</taxon>
        <taxon>Dikarya</taxon>
        <taxon>Basidiomycota</taxon>
        <taxon>Agaricomycotina</taxon>
        <taxon>Dacrymycetes</taxon>
        <taxon>Dacrymycetales</taxon>
        <taxon>Dacrymycetaceae</taxon>
        <taxon>Calocera</taxon>
    </lineage>
</organism>
<proteinExistence type="predicted"/>
<protein>
    <submittedName>
        <fullName evidence="2">Uncharacterized protein</fullName>
    </submittedName>
</protein>
<sequence>MLGNLYGANVVQAISDSSAAALSVDEGGAMHLRARPGQTPLPNRDLFRYRHSTMRKYRPAGWELWSTPSRWCSIAGHLNRHTIIQHLEFCNPVLPQSRADDSPRGHFIGRRSLHKTRCCADTLCVDFGPSLFRIELEGAPFPEHQEQGTQYNWESRGSMTRTYR</sequence>